<evidence type="ECO:0000313" key="5">
    <source>
        <dbReference type="EMBL" id="GAA1814596.1"/>
    </source>
</evidence>
<comment type="caution">
    <text evidence="5">The sequence shown here is derived from an EMBL/GenBank/DDBJ whole genome shotgun (WGS) entry which is preliminary data.</text>
</comment>
<keyword evidence="5" id="KW-0547">Nucleotide-binding</keyword>
<dbReference type="GO" id="GO:0005524">
    <property type="term" value="F:ATP binding"/>
    <property type="evidence" value="ECO:0007669"/>
    <property type="project" value="UniProtKB-KW"/>
</dbReference>
<organism evidence="5 6">
    <name type="scientific">Agromyces neolithicus</name>
    <dbReference type="NCBI Taxonomy" id="269420"/>
    <lineage>
        <taxon>Bacteria</taxon>
        <taxon>Bacillati</taxon>
        <taxon>Actinomycetota</taxon>
        <taxon>Actinomycetes</taxon>
        <taxon>Micrococcales</taxon>
        <taxon>Microbacteriaceae</taxon>
        <taxon>Agromyces</taxon>
    </lineage>
</organism>
<evidence type="ECO:0000256" key="1">
    <source>
        <dbReference type="ARBA" id="ARBA00022763"/>
    </source>
</evidence>
<dbReference type="PANTHER" id="PTHR32182">
    <property type="entry name" value="DNA REPLICATION AND REPAIR PROTEIN RECF"/>
    <property type="match status" value="1"/>
</dbReference>
<dbReference type="SUPFAM" id="SSF52540">
    <property type="entry name" value="P-loop containing nucleoside triphosphate hydrolases"/>
    <property type="match status" value="1"/>
</dbReference>
<reference evidence="5 6" key="1">
    <citation type="journal article" date="2019" name="Int. J. Syst. Evol. Microbiol.">
        <title>The Global Catalogue of Microorganisms (GCM) 10K type strain sequencing project: providing services to taxonomists for standard genome sequencing and annotation.</title>
        <authorList>
            <consortium name="The Broad Institute Genomics Platform"/>
            <consortium name="The Broad Institute Genome Sequencing Center for Infectious Disease"/>
            <person name="Wu L."/>
            <person name="Ma J."/>
        </authorList>
    </citation>
    <scope>NUCLEOTIDE SEQUENCE [LARGE SCALE GENOMIC DNA]</scope>
    <source>
        <strain evidence="5 6">JCM 14322</strain>
    </source>
</reference>
<proteinExistence type="predicted"/>
<dbReference type="Pfam" id="PF13558">
    <property type="entry name" value="SbcC_Walker_B"/>
    <property type="match status" value="1"/>
</dbReference>
<keyword evidence="1" id="KW-0227">DNA damage</keyword>
<dbReference type="PANTHER" id="PTHR32182:SF0">
    <property type="entry name" value="DNA REPLICATION AND REPAIR PROTEIN RECF"/>
    <property type="match status" value="1"/>
</dbReference>
<keyword evidence="5" id="KW-0067">ATP-binding</keyword>
<dbReference type="Gene3D" id="3.40.50.300">
    <property type="entry name" value="P-loop containing nucleotide triphosphate hydrolases"/>
    <property type="match status" value="1"/>
</dbReference>
<keyword evidence="3" id="KW-0742">SOS response</keyword>
<name>A0ABN2M8I6_9MICO</name>
<keyword evidence="2" id="KW-0234">DNA repair</keyword>
<gene>
    <name evidence="5" type="ORF">GCM10009749_25140</name>
</gene>
<dbReference type="RefSeq" id="WP_344296659.1">
    <property type="nucleotide sequence ID" value="NZ_BAAANJ010000009.1"/>
</dbReference>
<sequence length="1108" mass="124382">MTLLEFPIDRAATPPETAEGQWRLARIELVNWGTFDGHHRIDVARKGHLFTGASGSGKSSLLDAIACVLTPDKWLRFNAAAQDAASRSDDRSLVSYVRGAWSNEADETYDRAVSAYLRRGATWSGVLLRYENLREAPVTLVRLFHLRGASADKSDLRDLCLIDRGDLGLAQLREYVAGGIEARRLKAARPEASVTTNWSHGAFYAKFRRIFGIEHQNALQLLHKTQSAKNLGSLDQLFRTFMLDEPKTFTRAKSAVEQFGELDRAHAHIVELRKQADELRALEAAIAEYETATAAAAETERLSALLDPFHDRLTLRLADEERALLRADEARLRDRMQRAEAAVESAEERRSDADRLAFELGGGDAEREHELLKLARQNADETTKRWQRLSETLRSVDIDHAPSDAAEFAELRETAVRELAADAPQAQHDNDDHRAYFGAKHELGKIDAELDALRRRKSNLPSELLLARQQLADELGIAEPALPFVGELIEVLPEYAEWTGAIERVLYPIAIAMLVRDDLLTEVRRRVDRRHLGARLVFEAVPALAPPVRKATDARSLLHRIRVVDGPFAEWLQARLSSEFDLACVESADELDGVDRGVTLSGQIKKSARRYEKNDRYRIDDRRRWILGADNDAKIELLIERRRAVVRELETTDAKLQAAARHASELTRRRTVFETITQLDWTEIDRGAAESRVADRRRRLDELTDGNDELRDAVTAREAAIEAVREAQSGLGDARGELRIATERAAAVDRQIAELADRVAGTSIDEVDAAELERRYREKQRSLTRDSVEKTGRHVSDTLHRELDAARRRQAAAEGRFVEGASVFKSNWKVAAAELTAQIGDRGGYRELLGGIVSRGLPEHEGNFMKLLRERSRDHMGLLASDLRNAPKEVTDRIAPVNASLGTSPFDHDRFLRIEVRVQRSSEVTELLADLQTITQGSWDDEDLDSAERRFGVLKKVMAKLGSSDNADIAWRRRCLDTREHVTFLAKELDRAGRVVNMHESSAGLSGGQRQKLVVFCLAAALRYQLTADEDALPSYATIILDEAFDKADSRYTRMAMDVFVEFGFQMLLATPQKLLQTIEPYVGAVTTIDNPTRKLSQVANLAFDVEA</sequence>
<dbReference type="EMBL" id="BAAANJ010000009">
    <property type="protein sequence ID" value="GAA1814596.1"/>
    <property type="molecule type" value="Genomic_DNA"/>
</dbReference>
<dbReference type="InterPro" id="IPR027417">
    <property type="entry name" value="P-loop_NTPase"/>
</dbReference>
<keyword evidence="6" id="KW-1185">Reference proteome</keyword>
<keyword evidence="4" id="KW-0175">Coiled coil</keyword>
<feature type="coiled-coil region" evidence="4">
    <location>
        <begin position="262"/>
        <end position="356"/>
    </location>
</feature>
<dbReference type="Pfam" id="PF13555">
    <property type="entry name" value="AAA_29"/>
    <property type="match status" value="1"/>
</dbReference>
<dbReference type="Proteomes" id="UP001500002">
    <property type="component" value="Unassembled WGS sequence"/>
</dbReference>
<accession>A0ABN2M8I6</accession>
<evidence type="ECO:0000256" key="3">
    <source>
        <dbReference type="ARBA" id="ARBA00023236"/>
    </source>
</evidence>
<protein>
    <submittedName>
        <fullName evidence="5">ATP-binding protein</fullName>
    </submittedName>
</protein>
<evidence type="ECO:0000313" key="6">
    <source>
        <dbReference type="Proteomes" id="UP001500002"/>
    </source>
</evidence>
<evidence type="ECO:0000256" key="2">
    <source>
        <dbReference type="ARBA" id="ARBA00023204"/>
    </source>
</evidence>
<evidence type="ECO:0000256" key="4">
    <source>
        <dbReference type="SAM" id="Coils"/>
    </source>
</evidence>